<feature type="chain" id="PRO_5038793126" description="Peptidase inhibitor family I36" evidence="1">
    <location>
        <begin position="26"/>
        <end position="149"/>
    </location>
</feature>
<keyword evidence="1" id="KW-0732">Signal</keyword>
<name>A0A1T4SGV9_9ACTN</name>
<dbReference type="OrthoDB" id="4173654at2"/>
<reference evidence="2 3" key="1">
    <citation type="submission" date="2017-02" db="EMBL/GenBank/DDBJ databases">
        <authorList>
            <person name="Peterson S.W."/>
        </authorList>
    </citation>
    <scope>NUCLEOTIDE SEQUENCE [LARGE SCALE GENOMIC DNA]</scope>
    <source>
        <strain evidence="2 3">DSM 45154</strain>
    </source>
</reference>
<feature type="signal peptide" evidence="1">
    <location>
        <begin position="1"/>
        <end position="25"/>
    </location>
</feature>
<protein>
    <recommendedName>
        <fullName evidence="4">Peptidase inhibitor family I36</fullName>
    </recommendedName>
</protein>
<evidence type="ECO:0008006" key="4">
    <source>
        <dbReference type="Google" id="ProtNLM"/>
    </source>
</evidence>
<dbReference type="STRING" id="1122192.SAMN02745673_03562"/>
<dbReference type="Proteomes" id="UP000190637">
    <property type="component" value="Unassembled WGS sequence"/>
</dbReference>
<dbReference type="EMBL" id="FUWS01000009">
    <property type="protein sequence ID" value="SKA27396.1"/>
    <property type="molecule type" value="Genomic_DNA"/>
</dbReference>
<keyword evidence="3" id="KW-1185">Reference proteome</keyword>
<accession>A0A1T4SGV9</accession>
<dbReference type="RefSeq" id="WP_078762810.1">
    <property type="nucleotide sequence ID" value="NZ_FUWS01000009.1"/>
</dbReference>
<proteinExistence type="predicted"/>
<organism evidence="2 3">
    <name type="scientific">Marinactinospora thermotolerans DSM 45154</name>
    <dbReference type="NCBI Taxonomy" id="1122192"/>
    <lineage>
        <taxon>Bacteria</taxon>
        <taxon>Bacillati</taxon>
        <taxon>Actinomycetota</taxon>
        <taxon>Actinomycetes</taxon>
        <taxon>Streptosporangiales</taxon>
        <taxon>Nocardiopsidaceae</taxon>
        <taxon>Marinactinospora</taxon>
    </lineage>
</organism>
<dbReference type="AlphaFoldDB" id="A0A1T4SGV9"/>
<evidence type="ECO:0000313" key="3">
    <source>
        <dbReference type="Proteomes" id="UP000190637"/>
    </source>
</evidence>
<evidence type="ECO:0000313" key="2">
    <source>
        <dbReference type="EMBL" id="SKA27396.1"/>
    </source>
</evidence>
<gene>
    <name evidence="2" type="ORF">SAMN02745673_03562</name>
</gene>
<evidence type="ECO:0000256" key="1">
    <source>
        <dbReference type="SAM" id="SignalP"/>
    </source>
</evidence>
<sequence>MATEASLARLLAIPVAALFLGSATAAPAAAADEQPCVFDGEYQTLPTGRSIAVERCPDWSPRPDGRIPVYESPHGGTAVGWLNETGPRANWYVCQVSGARQDLSGYWNTWWALTRSDTGAWGWVNEVYFRGGGNGEADGGLAGDCPRLE</sequence>